<dbReference type="PANTHER" id="PTHR46561">
    <property type="entry name" value="SERPENTINE RECEPTOR, CLASS AB (CLASS A-LIKE)-RELATED"/>
    <property type="match status" value="1"/>
</dbReference>
<evidence type="ECO:0000256" key="1">
    <source>
        <dbReference type="ARBA" id="ARBA00004141"/>
    </source>
</evidence>
<dbReference type="Pfam" id="PF10292">
    <property type="entry name" value="7TM_GPCR_Srab"/>
    <property type="match status" value="1"/>
</dbReference>
<evidence type="ECO:0000256" key="3">
    <source>
        <dbReference type="ARBA" id="ARBA00022989"/>
    </source>
</evidence>
<evidence type="ECO:0000256" key="5">
    <source>
        <dbReference type="SAM" id="Phobius"/>
    </source>
</evidence>
<dbReference type="PANTHER" id="PTHR46561:SF11">
    <property type="entry name" value="SERPENTINE RECEPTOR CLASS ALPHA_BETA-14"/>
    <property type="match status" value="1"/>
</dbReference>
<feature type="transmembrane region" description="Helical" evidence="5">
    <location>
        <begin position="69"/>
        <end position="93"/>
    </location>
</feature>
<name>A0AAD4QU68_9BILA</name>
<sequence>MIGVWVSLDVVWGVVGPRSGPTTTHPTPNDEICQINNNEEEKQVDSSFESTLLIPLLLNSEPCQFLTAIWINILLRLYSYIYHSAYVLFHFALTIERARATVFARRYEKENSSYAIICIVIVWILTAIINGYIVILAVQDKEFMEKPSLTITITTTTTSNYLVLTSFCFLAIIVITAAIDYFLLCTNRQNKSKDVDYSLSRIYQINENIVVMKLLWPLDVCFAVLFAIFLSGSICLRLFRGKLTLVQYVADFTVVQLSNKARMAVVVESGDHTDIHFQQLKSQWTTIQKRSVRSMSFCS</sequence>
<dbReference type="InterPro" id="IPR019408">
    <property type="entry name" value="7TM_GPCR_serpentine_rcpt_Srab"/>
</dbReference>
<feature type="transmembrane region" description="Helical" evidence="5">
    <location>
        <begin position="214"/>
        <end position="239"/>
    </location>
</feature>
<accession>A0AAD4QU68</accession>
<keyword evidence="3 5" id="KW-1133">Transmembrane helix</keyword>
<proteinExistence type="predicted"/>
<keyword evidence="2 5" id="KW-0812">Transmembrane</keyword>
<dbReference type="Proteomes" id="UP001201812">
    <property type="component" value="Unassembled WGS sequence"/>
</dbReference>
<dbReference type="InterPro" id="IPR053286">
    <property type="entry name" value="Nematode_rcpt-like_srab"/>
</dbReference>
<protein>
    <submittedName>
        <fullName evidence="6">Serpentine type 7TM GPCR receptor class ab chemoreceptor domain-containing protein</fullName>
    </submittedName>
</protein>
<dbReference type="Gene3D" id="1.20.1070.10">
    <property type="entry name" value="Rhodopsin 7-helix transmembrane proteins"/>
    <property type="match status" value="1"/>
</dbReference>
<keyword evidence="7" id="KW-1185">Reference proteome</keyword>
<dbReference type="EMBL" id="JAKKPZ010000122">
    <property type="protein sequence ID" value="KAI1701283.1"/>
    <property type="molecule type" value="Genomic_DNA"/>
</dbReference>
<keyword evidence="6" id="KW-0675">Receptor</keyword>
<feature type="transmembrane region" description="Helical" evidence="5">
    <location>
        <begin position="114"/>
        <end position="138"/>
    </location>
</feature>
<dbReference type="GO" id="GO:0016020">
    <property type="term" value="C:membrane"/>
    <property type="evidence" value="ECO:0007669"/>
    <property type="project" value="UniProtKB-SubCell"/>
</dbReference>
<keyword evidence="4 5" id="KW-0472">Membrane</keyword>
<organism evidence="6 7">
    <name type="scientific">Ditylenchus destructor</name>
    <dbReference type="NCBI Taxonomy" id="166010"/>
    <lineage>
        <taxon>Eukaryota</taxon>
        <taxon>Metazoa</taxon>
        <taxon>Ecdysozoa</taxon>
        <taxon>Nematoda</taxon>
        <taxon>Chromadorea</taxon>
        <taxon>Rhabditida</taxon>
        <taxon>Tylenchina</taxon>
        <taxon>Tylenchomorpha</taxon>
        <taxon>Sphaerularioidea</taxon>
        <taxon>Anguinidae</taxon>
        <taxon>Anguininae</taxon>
        <taxon>Ditylenchus</taxon>
    </lineage>
</organism>
<reference evidence="6" key="1">
    <citation type="submission" date="2022-01" db="EMBL/GenBank/DDBJ databases">
        <title>Genome Sequence Resource for Two Populations of Ditylenchus destructor, the Migratory Endoparasitic Phytonematode.</title>
        <authorList>
            <person name="Zhang H."/>
            <person name="Lin R."/>
            <person name="Xie B."/>
        </authorList>
    </citation>
    <scope>NUCLEOTIDE SEQUENCE</scope>
    <source>
        <strain evidence="6">BazhouSP</strain>
    </source>
</reference>
<comment type="caution">
    <text evidence="6">The sequence shown here is derived from an EMBL/GenBank/DDBJ whole genome shotgun (WGS) entry which is preliminary data.</text>
</comment>
<gene>
    <name evidence="6" type="ORF">DdX_16184</name>
</gene>
<evidence type="ECO:0000256" key="4">
    <source>
        <dbReference type="ARBA" id="ARBA00023136"/>
    </source>
</evidence>
<evidence type="ECO:0000313" key="7">
    <source>
        <dbReference type="Proteomes" id="UP001201812"/>
    </source>
</evidence>
<evidence type="ECO:0000313" key="6">
    <source>
        <dbReference type="EMBL" id="KAI1701283.1"/>
    </source>
</evidence>
<comment type="subcellular location">
    <subcellularLocation>
        <location evidence="1">Membrane</location>
        <topology evidence="1">Multi-pass membrane protein</topology>
    </subcellularLocation>
</comment>
<evidence type="ECO:0000256" key="2">
    <source>
        <dbReference type="ARBA" id="ARBA00022692"/>
    </source>
</evidence>
<feature type="transmembrane region" description="Helical" evidence="5">
    <location>
        <begin position="158"/>
        <end position="183"/>
    </location>
</feature>
<dbReference type="AlphaFoldDB" id="A0AAD4QU68"/>